<gene>
    <name evidence="8" type="primary">LOC112285084</name>
    <name evidence="7" type="ORF">PHYPA_001457</name>
</gene>
<dbReference type="Proteomes" id="UP000006727">
    <property type="component" value="Chromosome 1"/>
</dbReference>
<sequence length="376" mass="42871">MKIPVESKDLPPDFEPTEWKDELAKRRPEQMVQYMVEEGIAEVPKRFVQPPHMRPAVGRRSSSDDEVPIIDMALGKDEEGRKQLHADIARACEEWGFFQAINHGVPDTLMDAMMDMEKKFYSLTSEEKEVYKKRKTTMSVGYGGVYDKHKDQALVWMDRLTVDLPSARDLTETYNLVIDNPPGFQEVYVEYGKAIYEFAKEIMAIISEVLGQPKDFLFKKIGDDRAAMKTAFNYYPQCPQPEFVLGLPPHADASALAILQQGSPGLEVLKNGFWIPVPPCSKRSLVVNVGDVIQMISNARFKSSLHRAVVTEISRYSIGSFIMPHREIYLAPAAELCDEMNPPIYRSVKYAEYILEYLSRGIKDDLRVVDLFRLCT</sequence>
<organism evidence="7">
    <name type="scientific">Physcomitrium patens</name>
    <name type="common">Spreading-leaved earth moss</name>
    <name type="synonym">Physcomitrella patens</name>
    <dbReference type="NCBI Taxonomy" id="3218"/>
    <lineage>
        <taxon>Eukaryota</taxon>
        <taxon>Viridiplantae</taxon>
        <taxon>Streptophyta</taxon>
        <taxon>Embryophyta</taxon>
        <taxon>Bryophyta</taxon>
        <taxon>Bryophytina</taxon>
        <taxon>Bryopsida</taxon>
        <taxon>Funariidae</taxon>
        <taxon>Funariales</taxon>
        <taxon>Funariaceae</taxon>
        <taxon>Physcomitrium</taxon>
    </lineage>
</organism>
<evidence type="ECO:0000259" key="6">
    <source>
        <dbReference type="PROSITE" id="PS51471"/>
    </source>
</evidence>
<evidence type="ECO:0000256" key="5">
    <source>
        <dbReference type="SAM" id="MobiDB-lite"/>
    </source>
</evidence>
<dbReference type="AlphaFoldDB" id="A0A2K1LAH5"/>
<reference evidence="7 9" key="2">
    <citation type="journal article" date="2018" name="Plant J.">
        <title>The Physcomitrella patens chromosome-scale assembly reveals moss genome structure and evolution.</title>
        <authorList>
            <person name="Lang D."/>
            <person name="Ullrich K.K."/>
            <person name="Murat F."/>
            <person name="Fuchs J."/>
            <person name="Jenkins J."/>
            <person name="Haas F.B."/>
            <person name="Piednoel M."/>
            <person name="Gundlach H."/>
            <person name="Van Bel M."/>
            <person name="Meyberg R."/>
            <person name="Vives C."/>
            <person name="Morata J."/>
            <person name="Symeonidi A."/>
            <person name="Hiss M."/>
            <person name="Muchero W."/>
            <person name="Kamisugi Y."/>
            <person name="Saleh O."/>
            <person name="Blanc G."/>
            <person name="Decker E.L."/>
            <person name="van Gessel N."/>
            <person name="Grimwood J."/>
            <person name="Hayes R.D."/>
            <person name="Graham S.W."/>
            <person name="Gunter L.E."/>
            <person name="McDaniel S.F."/>
            <person name="Hoernstein S.N.W."/>
            <person name="Larsson A."/>
            <person name="Li F.W."/>
            <person name="Perroud P.F."/>
            <person name="Phillips J."/>
            <person name="Ranjan P."/>
            <person name="Rokshar D.S."/>
            <person name="Rothfels C.J."/>
            <person name="Schneider L."/>
            <person name="Shu S."/>
            <person name="Stevenson D.W."/>
            <person name="Thummler F."/>
            <person name="Tillich M."/>
            <person name="Villarreal Aguilar J.C."/>
            <person name="Widiez T."/>
            <person name="Wong G.K."/>
            <person name="Wymore A."/>
            <person name="Zhang Y."/>
            <person name="Zimmer A.D."/>
            <person name="Quatrano R.S."/>
            <person name="Mayer K.F.X."/>
            <person name="Goodstein D."/>
            <person name="Casacuberta J.M."/>
            <person name="Vandepoele K."/>
            <person name="Reski R."/>
            <person name="Cuming A.C."/>
            <person name="Tuskan G.A."/>
            <person name="Maumus F."/>
            <person name="Salse J."/>
            <person name="Schmutz J."/>
            <person name="Rensing S.A."/>
        </authorList>
    </citation>
    <scope>NUCLEOTIDE SEQUENCE [LARGE SCALE GENOMIC DNA]</scope>
    <source>
        <strain evidence="8 9">cv. Gransden 2004</strain>
    </source>
</reference>
<dbReference type="EMBL" id="ABEU02000001">
    <property type="protein sequence ID" value="PNR63032.1"/>
    <property type="molecule type" value="Genomic_DNA"/>
</dbReference>
<evidence type="ECO:0000313" key="7">
    <source>
        <dbReference type="EMBL" id="PNR63032.1"/>
    </source>
</evidence>
<dbReference type="OrthoDB" id="288590at2759"/>
<dbReference type="InterPro" id="IPR027443">
    <property type="entry name" value="IPNS-like_sf"/>
</dbReference>
<name>A0A2K1LAH5_PHYPA</name>
<dbReference type="Gramene" id="Pp3c1_31910V3.4">
    <property type="protein sequence ID" value="Pp3c1_31910V3.4"/>
    <property type="gene ID" value="Pp3c1_31910"/>
</dbReference>
<evidence type="ECO:0000256" key="3">
    <source>
        <dbReference type="ARBA" id="ARBA00023004"/>
    </source>
</evidence>
<dbReference type="Pfam" id="PF14226">
    <property type="entry name" value="DIOX_N"/>
    <property type="match status" value="1"/>
</dbReference>
<dbReference type="InterPro" id="IPR026992">
    <property type="entry name" value="DIOX_N"/>
</dbReference>
<reference evidence="7 9" key="1">
    <citation type="journal article" date="2008" name="Science">
        <title>The Physcomitrella genome reveals evolutionary insights into the conquest of land by plants.</title>
        <authorList>
            <person name="Rensing S."/>
            <person name="Lang D."/>
            <person name="Zimmer A."/>
            <person name="Terry A."/>
            <person name="Salamov A."/>
            <person name="Shapiro H."/>
            <person name="Nishiyama T."/>
            <person name="Perroud P.-F."/>
            <person name="Lindquist E."/>
            <person name="Kamisugi Y."/>
            <person name="Tanahashi T."/>
            <person name="Sakakibara K."/>
            <person name="Fujita T."/>
            <person name="Oishi K."/>
            <person name="Shin-I T."/>
            <person name="Kuroki Y."/>
            <person name="Toyoda A."/>
            <person name="Suzuki Y."/>
            <person name="Hashimoto A."/>
            <person name="Yamaguchi K."/>
            <person name="Sugano A."/>
            <person name="Kohara Y."/>
            <person name="Fujiyama A."/>
            <person name="Anterola A."/>
            <person name="Aoki S."/>
            <person name="Ashton N."/>
            <person name="Barbazuk W.B."/>
            <person name="Barker E."/>
            <person name="Bennetzen J."/>
            <person name="Bezanilla M."/>
            <person name="Blankenship R."/>
            <person name="Cho S.H."/>
            <person name="Dutcher S."/>
            <person name="Estelle M."/>
            <person name="Fawcett J.A."/>
            <person name="Gundlach H."/>
            <person name="Hanada K."/>
            <person name="Heyl A."/>
            <person name="Hicks K.A."/>
            <person name="Hugh J."/>
            <person name="Lohr M."/>
            <person name="Mayer K."/>
            <person name="Melkozernov A."/>
            <person name="Murata T."/>
            <person name="Nelson D."/>
            <person name="Pils B."/>
            <person name="Prigge M."/>
            <person name="Reiss B."/>
            <person name="Renner T."/>
            <person name="Rombauts S."/>
            <person name="Rushton P."/>
            <person name="Sanderfoot A."/>
            <person name="Schween G."/>
            <person name="Shiu S.-H."/>
            <person name="Stueber K."/>
            <person name="Theodoulou F.L."/>
            <person name="Tu H."/>
            <person name="Van de Peer Y."/>
            <person name="Verrier P.J."/>
            <person name="Waters E."/>
            <person name="Wood A."/>
            <person name="Yang L."/>
            <person name="Cove D."/>
            <person name="Cuming A."/>
            <person name="Hasebe M."/>
            <person name="Lucas S."/>
            <person name="Mishler D.B."/>
            <person name="Reski R."/>
            <person name="Grigoriev I."/>
            <person name="Quatrano R.S."/>
            <person name="Boore J.L."/>
        </authorList>
    </citation>
    <scope>NUCLEOTIDE SEQUENCE [LARGE SCALE GENOMIC DNA]</scope>
    <source>
        <strain evidence="8 9">cv. Gransden 2004</strain>
    </source>
</reference>
<dbReference type="EnsemblPlants" id="Pp3c1_31910V3.2">
    <property type="protein sequence ID" value="Pp3c1_31910V3.2"/>
    <property type="gene ID" value="Pp3c1_31910"/>
</dbReference>
<dbReference type="SUPFAM" id="SSF51197">
    <property type="entry name" value="Clavaminate synthase-like"/>
    <property type="match status" value="1"/>
</dbReference>
<dbReference type="PANTHER" id="PTHR47991">
    <property type="entry name" value="OXOGLUTARATE/IRON-DEPENDENT DIOXYGENASE"/>
    <property type="match status" value="1"/>
</dbReference>
<dbReference type="GO" id="GO:0046872">
    <property type="term" value="F:metal ion binding"/>
    <property type="evidence" value="ECO:0007669"/>
    <property type="project" value="UniProtKB-KW"/>
</dbReference>
<feature type="domain" description="Fe2OG dioxygenase" evidence="6">
    <location>
        <begin position="224"/>
        <end position="324"/>
    </location>
</feature>
<dbReference type="PaxDb" id="3218-PP1S249_22V6.2"/>
<dbReference type="Gene3D" id="2.60.120.330">
    <property type="entry name" value="B-lactam Antibiotic, Isopenicillin N Synthase, Chain"/>
    <property type="match status" value="1"/>
</dbReference>
<dbReference type="InterPro" id="IPR005123">
    <property type="entry name" value="Oxoglu/Fe-dep_dioxygenase_dom"/>
</dbReference>
<feature type="region of interest" description="Disordered" evidence="5">
    <location>
        <begin position="1"/>
        <end position="22"/>
    </location>
</feature>
<dbReference type="GO" id="GO:0016491">
    <property type="term" value="F:oxidoreductase activity"/>
    <property type="evidence" value="ECO:0007669"/>
    <property type="project" value="UniProtKB-KW"/>
</dbReference>
<accession>A0A2K1LAH5</accession>
<evidence type="ECO:0000256" key="2">
    <source>
        <dbReference type="ARBA" id="ARBA00022723"/>
    </source>
</evidence>
<evidence type="ECO:0000313" key="9">
    <source>
        <dbReference type="Proteomes" id="UP000006727"/>
    </source>
</evidence>
<dbReference type="PROSITE" id="PS51471">
    <property type="entry name" value="FE2OG_OXY"/>
    <property type="match status" value="1"/>
</dbReference>
<dbReference type="InterPro" id="IPR050295">
    <property type="entry name" value="Plant_2OG-oxidoreductases"/>
</dbReference>
<dbReference type="EnsemblPlants" id="Pp3c1_31910V3.3">
    <property type="protein sequence ID" value="Pp3c1_31910V3.3"/>
    <property type="gene ID" value="Pp3c1_31910"/>
</dbReference>
<evidence type="ECO:0000313" key="8">
    <source>
        <dbReference type="EnsemblPlants" id="Pp3c1_31910V3.1"/>
    </source>
</evidence>
<keyword evidence="2 4" id="KW-0479">Metal-binding</keyword>
<dbReference type="RefSeq" id="XP_024381389.1">
    <property type="nucleotide sequence ID" value="XM_024525621.2"/>
</dbReference>
<keyword evidence="3 4" id="KW-0408">Iron</keyword>
<dbReference type="Gramene" id="Pp3c1_31910V3.2">
    <property type="protein sequence ID" value="Pp3c1_31910V3.2"/>
    <property type="gene ID" value="Pp3c1_31910"/>
</dbReference>
<protein>
    <recommendedName>
        <fullName evidence="6">Fe2OG dioxygenase domain-containing protein</fullName>
    </recommendedName>
</protein>
<dbReference type="Gramene" id="Pp3c1_31910V3.1">
    <property type="protein sequence ID" value="Pp3c1_31910V3.1"/>
    <property type="gene ID" value="Pp3c1_31910"/>
</dbReference>
<comment type="similarity">
    <text evidence="1 4">Belongs to the iron/ascorbate-dependent oxidoreductase family.</text>
</comment>
<proteinExistence type="inferred from homology"/>
<keyword evidence="4" id="KW-0560">Oxidoreductase</keyword>
<dbReference type="InterPro" id="IPR044861">
    <property type="entry name" value="IPNS-like_FE2OG_OXY"/>
</dbReference>
<evidence type="ECO:0000256" key="1">
    <source>
        <dbReference type="ARBA" id="ARBA00008056"/>
    </source>
</evidence>
<evidence type="ECO:0000256" key="4">
    <source>
        <dbReference type="RuleBase" id="RU003682"/>
    </source>
</evidence>
<dbReference type="GeneID" id="112285084"/>
<dbReference type="Gramene" id="Pp3c1_31910V3.3">
    <property type="protein sequence ID" value="Pp3c1_31910V3.3"/>
    <property type="gene ID" value="Pp3c1_31910"/>
</dbReference>
<dbReference type="EnsemblPlants" id="Pp3c1_31910V3.4">
    <property type="protein sequence ID" value="Pp3c1_31910V3.4"/>
    <property type="gene ID" value="Pp3c1_31910"/>
</dbReference>
<keyword evidence="9" id="KW-1185">Reference proteome</keyword>
<dbReference type="EnsemblPlants" id="Pp3c1_31910V3.1">
    <property type="protein sequence ID" value="Pp3c1_31910V3.1"/>
    <property type="gene ID" value="Pp3c1_31910"/>
</dbReference>
<reference evidence="8" key="3">
    <citation type="submission" date="2020-12" db="UniProtKB">
        <authorList>
            <consortium name="EnsemblPlants"/>
        </authorList>
    </citation>
    <scope>IDENTIFICATION</scope>
</reference>
<dbReference type="Pfam" id="PF03171">
    <property type="entry name" value="2OG-FeII_Oxy"/>
    <property type="match status" value="1"/>
</dbReference>